<evidence type="ECO:0000256" key="4">
    <source>
        <dbReference type="ARBA" id="ARBA00022691"/>
    </source>
</evidence>
<evidence type="ECO:0000313" key="6">
    <source>
        <dbReference type="EMBL" id="MDI5965377.1"/>
    </source>
</evidence>
<dbReference type="InterPro" id="IPR029063">
    <property type="entry name" value="SAM-dependent_MTases_sf"/>
</dbReference>
<dbReference type="InterPro" id="IPR007848">
    <property type="entry name" value="Small_mtfrase_dom"/>
</dbReference>
<dbReference type="GO" id="GO:0032259">
    <property type="term" value="P:methylation"/>
    <property type="evidence" value="ECO:0007669"/>
    <property type="project" value="UniProtKB-KW"/>
</dbReference>
<name>A0ABT6W3P9_9ACTN</name>
<dbReference type="InterPro" id="IPR004557">
    <property type="entry name" value="PrmC-related"/>
</dbReference>
<dbReference type="PANTHER" id="PTHR45875:SF1">
    <property type="entry name" value="METHYLTRANSFERASE N6AMT1"/>
    <property type="match status" value="1"/>
</dbReference>
<keyword evidence="2 6" id="KW-0489">Methyltransferase</keyword>
<reference evidence="6 7" key="1">
    <citation type="submission" date="2023-05" db="EMBL/GenBank/DDBJ databases">
        <title>Streptantibioticus silvisoli sp. nov., acidotolerant actinomycetes 1 from pine litter.</title>
        <authorList>
            <person name="Swiecimska M."/>
            <person name="Golinska P."/>
            <person name="Sangal V."/>
            <person name="Wachnowicz B."/>
            <person name="Goodfellow M."/>
        </authorList>
    </citation>
    <scope>NUCLEOTIDE SEQUENCE [LARGE SCALE GENOMIC DNA]</scope>
    <source>
        <strain evidence="6 7">SL54</strain>
    </source>
</reference>
<evidence type="ECO:0000259" key="5">
    <source>
        <dbReference type="Pfam" id="PF05175"/>
    </source>
</evidence>
<comment type="similarity">
    <text evidence="1">Belongs to the eukaryotic/archaeal PrmC-related family.</text>
</comment>
<accession>A0ABT6W3P9</accession>
<evidence type="ECO:0000256" key="2">
    <source>
        <dbReference type="ARBA" id="ARBA00022603"/>
    </source>
</evidence>
<dbReference type="InterPro" id="IPR052190">
    <property type="entry name" value="Euk-Arch_PrmC-MTase"/>
</dbReference>
<protein>
    <submittedName>
        <fullName evidence="6">Class I SAM-dependent methyltransferase</fullName>
    </submittedName>
</protein>
<dbReference type="NCBIfam" id="TIGR00537">
    <property type="entry name" value="hemK_rel_arch"/>
    <property type="match status" value="1"/>
</dbReference>
<dbReference type="PANTHER" id="PTHR45875">
    <property type="entry name" value="METHYLTRANSFERASE N6AMT1"/>
    <property type="match status" value="1"/>
</dbReference>
<keyword evidence="3" id="KW-0808">Transferase</keyword>
<dbReference type="InterPro" id="IPR002052">
    <property type="entry name" value="DNA_methylase_N6_adenine_CS"/>
</dbReference>
<evidence type="ECO:0000256" key="1">
    <source>
        <dbReference type="ARBA" id="ARBA00006149"/>
    </source>
</evidence>
<dbReference type="RefSeq" id="WP_271325134.1">
    <property type="nucleotide sequence ID" value="NZ_JAAGKO020000034.1"/>
</dbReference>
<comment type="caution">
    <text evidence="6">The sequence shown here is derived from an EMBL/GenBank/DDBJ whole genome shotgun (WGS) entry which is preliminary data.</text>
</comment>
<dbReference type="PROSITE" id="PS00092">
    <property type="entry name" value="N6_MTASE"/>
    <property type="match status" value="1"/>
</dbReference>
<dbReference type="EMBL" id="JAAGKO020000034">
    <property type="protein sequence ID" value="MDI5965377.1"/>
    <property type="molecule type" value="Genomic_DNA"/>
</dbReference>
<proteinExistence type="inferred from homology"/>
<dbReference type="CDD" id="cd02440">
    <property type="entry name" value="AdoMet_MTases"/>
    <property type="match status" value="1"/>
</dbReference>
<keyword evidence="7" id="KW-1185">Reference proteome</keyword>
<dbReference type="GO" id="GO:0008168">
    <property type="term" value="F:methyltransferase activity"/>
    <property type="evidence" value="ECO:0007669"/>
    <property type="project" value="UniProtKB-KW"/>
</dbReference>
<dbReference type="Gene3D" id="3.40.50.150">
    <property type="entry name" value="Vaccinia Virus protein VP39"/>
    <property type="match status" value="1"/>
</dbReference>
<gene>
    <name evidence="6" type="ORF">POF43_022055</name>
</gene>
<sequence length="229" mass="24191">MTAPVLAPAGGLGRMWALPGVYVPQEDTLLLARAMRREGVGPGRRVLDLCTGSGALAVHAARLGADVTAVDIGRRAVTSTRVNALLAGQRVTVRRGDLTAAVAPGSRFDLVVSNPPYVPAPSAEVPRRGRARSWDAGPRGRLLLDRICDAAPGLLRPHGVLLLVHSALCDPRATVDRLAGAGLRASVVDRDRIALGPVMRSRAGWLRDQGLLAPGNDKEELVVVRAERI</sequence>
<organism evidence="6 7">
    <name type="scientific">Streptantibioticus silvisoli</name>
    <dbReference type="NCBI Taxonomy" id="2705255"/>
    <lineage>
        <taxon>Bacteria</taxon>
        <taxon>Bacillati</taxon>
        <taxon>Actinomycetota</taxon>
        <taxon>Actinomycetes</taxon>
        <taxon>Kitasatosporales</taxon>
        <taxon>Streptomycetaceae</taxon>
        <taxon>Streptantibioticus</taxon>
    </lineage>
</organism>
<keyword evidence="4" id="KW-0949">S-adenosyl-L-methionine</keyword>
<dbReference type="Pfam" id="PF05175">
    <property type="entry name" value="MTS"/>
    <property type="match status" value="1"/>
</dbReference>
<evidence type="ECO:0000256" key="3">
    <source>
        <dbReference type="ARBA" id="ARBA00022679"/>
    </source>
</evidence>
<evidence type="ECO:0000313" key="7">
    <source>
        <dbReference type="Proteomes" id="UP001156398"/>
    </source>
</evidence>
<feature type="domain" description="Methyltransferase small" evidence="5">
    <location>
        <begin position="18"/>
        <end position="118"/>
    </location>
</feature>
<dbReference type="Proteomes" id="UP001156398">
    <property type="component" value="Unassembled WGS sequence"/>
</dbReference>
<dbReference type="SUPFAM" id="SSF53335">
    <property type="entry name" value="S-adenosyl-L-methionine-dependent methyltransferases"/>
    <property type="match status" value="1"/>
</dbReference>